<evidence type="ECO:0000313" key="2">
    <source>
        <dbReference type="Proteomes" id="UP000278288"/>
    </source>
</evidence>
<name>A0AAD1DQN1_CHRNA</name>
<dbReference type="EMBL" id="CP033923">
    <property type="protein sequence ID" value="AZA90906.1"/>
    <property type="molecule type" value="Genomic_DNA"/>
</dbReference>
<dbReference type="InterPro" id="IPR010133">
    <property type="entry name" value="Bacteriocin_signal_seq"/>
</dbReference>
<keyword evidence="2" id="KW-1185">Reference proteome</keyword>
<protein>
    <submittedName>
        <fullName evidence="1">Bacteriocin</fullName>
    </submittedName>
</protein>
<dbReference type="InterPro" id="IPR058074">
    <property type="entry name" value="Bacteriocin-like"/>
</dbReference>
<dbReference type="RefSeq" id="WP_123857611.1">
    <property type="nucleotide sequence ID" value="NZ_CP033923.1"/>
</dbReference>
<reference evidence="1 2" key="1">
    <citation type="submission" date="2018-11" db="EMBL/GenBank/DDBJ databases">
        <title>Proposal to divide the Flavobacteriaceae and reorganize its genera based on Amino Acid Identity values calculated from whole genome sequences.</title>
        <authorList>
            <person name="Nicholson A.C."/>
            <person name="Gulvik C.A."/>
            <person name="Whitney A.M."/>
            <person name="Humrighouse B.W."/>
            <person name="Bell M."/>
            <person name="Holmes B."/>
            <person name="Steigerwalt A.G."/>
            <person name="Villarma A."/>
            <person name="Sheth M."/>
            <person name="Batra D."/>
            <person name="Pryor J."/>
            <person name="Bernardet J.-F."/>
            <person name="Hugo C."/>
            <person name="Kampfer P."/>
            <person name="Newman J."/>
            <person name="McQuiston J.R."/>
        </authorList>
    </citation>
    <scope>NUCLEOTIDE SEQUENCE [LARGE SCALE GENOMIC DNA]</scope>
    <source>
        <strain evidence="1 2">G0041</strain>
    </source>
</reference>
<gene>
    <name evidence="1" type="ORF">EG343_09805</name>
</gene>
<sequence>MKKLKKLSKKDLKTIKGGGDFCKPGAGDICGQYGLECGMWFSYTGGQYIESHMACM</sequence>
<dbReference type="Proteomes" id="UP000278288">
    <property type="component" value="Chromosome"/>
</dbReference>
<proteinExistence type="predicted"/>
<organism evidence="1 2">
    <name type="scientific">Chryseobacterium nakagawai</name>
    <dbReference type="NCBI Taxonomy" id="1241982"/>
    <lineage>
        <taxon>Bacteria</taxon>
        <taxon>Pseudomonadati</taxon>
        <taxon>Bacteroidota</taxon>
        <taxon>Flavobacteriia</taxon>
        <taxon>Flavobacteriales</taxon>
        <taxon>Weeksellaceae</taxon>
        <taxon>Chryseobacterium group</taxon>
        <taxon>Chryseobacterium</taxon>
    </lineage>
</organism>
<dbReference type="NCBIfam" id="NF047798">
    <property type="entry name" value="leader_Chryseo"/>
    <property type="match status" value="1"/>
</dbReference>
<evidence type="ECO:0000313" key="1">
    <source>
        <dbReference type="EMBL" id="AZA90906.1"/>
    </source>
</evidence>
<accession>A0AAD1DQN1</accession>
<dbReference type="AlphaFoldDB" id="A0AAD1DQN1"/>
<dbReference type="NCBIfam" id="TIGR01847">
    <property type="entry name" value="bacteriocin_sig"/>
    <property type="match status" value="1"/>
</dbReference>
<dbReference type="KEGG" id="cnk:EG343_09805"/>